<reference evidence="5 6" key="1">
    <citation type="submission" date="2020-10" db="EMBL/GenBank/DDBJ databases">
        <title>Phylogeny of dyella-like bacteria.</title>
        <authorList>
            <person name="Fu J."/>
        </authorList>
    </citation>
    <scope>NUCLEOTIDE SEQUENCE [LARGE SCALE GENOMIC DNA]</scope>
    <source>
        <strain evidence="5 6">DHOB09</strain>
    </source>
</reference>
<protein>
    <submittedName>
        <fullName evidence="5">Gldg family protein</fullName>
    </submittedName>
</protein>
<dbReference type="InterPro" id="IPR055396">
    <property type="entry name" value="DUF7088"/>
</dbReference>
<organism evidence="5 6">
    <name type="scientific">Dyella caseinilytica</name>
    <dbReference type="NCBI Taxonomy" id="1849581"/>
    <lineage>
        <taxon>Bacteria</taxon>
        <taxon>Pseudomonadati</taxon>
        <taxon>Pseudomonadota</taxon>
        <taxon>Gammaproteobacteria</taxon>
        <taxon>Lysobacterales</taxon>
        <taxon>Rhodanobacteraceae</taxon>
        <taxon>Dyella</taxon>
    </lineage>
</organism>
<keyword evidence="2" id="KW-0812">Transmembrane</keyword>
<evidence type="ECO:0000313" key="5">
    <source>
        <dbReference type="EMBL" id="QRN52559.1"/>
    </source>
</evidence>
<dbReference type="Pfam" id="PF23357">
    <property type="entry name" value="DUF7088"/>
    <property type="match status" value="1"/>
</dbReference>
<feature type="domain" description="ABC-type uncharacterised transport system" evidence="3">
    <location>
        <begin position="202"/>
        <end position="497"/>
    </location>
</feature>
<gene>
    <name evidence="5" type="ORF">ISN74_13920</name>
</gene>
<feature type="region of interest" description="Disordered" evidence="1">
    <location>
        <begin position="547"/>
        <end position="571"/>
    </location>
</feature>
<dbReference type="RefSeq" id="WP_188799806.1">
    <property type="nucleotide sequence ID" value="NZ_BMIZ01000002.1"/>
</dbReference>
<feature type="compositionally biased region" description="Polar residues" evidence="1">
    <location>
        <begin position="145"/>
        <end position="160"/>
    </location>
</feature>
<feature type="domain" description="DUF7088" evidence="4">
    <location>
        <begin position="44"/>
        <end position="143"/>
    </location>
</feature>
<evidence type="ECO:0000256" key="1">
    <source>
        <dbReference type="SAM" id="MobiDB-lite"/>
    </source>
</evidence>
<proteinExistence type="predicted"/>
<keyword evidence="2" id="KW-1133">Transmembrane helix</keyword>
<feature type="transmembrane region" description="Helical" evidence="2">
    <location>
        <begin position="609"/>
        <end position="628"/>
    </location>
</feature>
<feature type="region of interest" description="Disordered" evidence="1">
    <location>
        <begin position="145"/>
        <end position="168"/>
    </location>
</feature>
<keyword evidence="6" id="KW-1185">Reference proteome</keyword>
<evidence type="ECO:0000256" key="2">
    <source>
        <dbReference type="SAM" id="Phobius"/>
    </source>
</evidence>
<evidence type="ECO:0000259" key="3">
    <source>
        <dbReference type="Pfam" id="PF09822"/>
    </source>
</evidence>
<accession>A0ABX7GQH3</accession>
<evidence type="ECO:0000259" key="4">
    <source>
        <dbReference type="Pfam" id="PF23357"/>
    </source>
</evidence>
<dbReference type="EMBL" id="CP064030">
    <property type="protein sequence ID" value="QRN52559.1"/>
    <property type="molecule type" value="Genomic_DNA"/>
</dbReference>
<dbReference type="InterPro" id="IPR019196">
    <property type="entry name" value="ABC_transp_unknown"/>
</dbReference>
<evidence type="ECO:0000313" key="6">
    <source>
        <dbReference type="Proteomes" id="UP000663181"/>
    </source>
</evidence>
<dbReference type="Proteomes" id="UP000663181">
    <property type="component" value="Chromosome"/>
</dbReference>
<keyword evidence="2" id="KW-0472">Membrane</keyword>
<name>A0ABX7GQH3_9GAMM</name>
<sequence length="639" mass="71207">MARLTLRRRTVLFSALIVLIVSYCSLALVTSRWLEPERFDLTTDHLYTLSPGTRQIIDNVHRPLWLTLYFSQHATKDMPQLRSYEQRVAEMLQEMVARSHGRIRLQIVDPVPYSDDEASAEGNGLTPVSGGGNGERIFFGLVGSTRQPTSDVPSDLTPDTPQDKSAKSVDRTLPIPFFDQTREAFLEYDIAKLLYQLSEPEKPLIGVMTDLPVMGDPLQGTAPWAVMQQLQQLFNVDVLDASKLKKIDKNIQVLLLIHPKNLPTDAQYALDQYVLGGGHLAVFVDPFAESDPVALTEDQLAGTNNHSSNLPRLFADWGVAYSPDQVVLDRDRALPIELAGTNLLHPAMLGLGTQELNRDDVVTASLQRVTVSTAGHFDLLPNANTRLIPLMQSSADAEIVPTQRVIDASNNPSTLLQGYQPQNQNYVIAARLRGPFVSAFPEFAKRSGHLSASPSNEEVILVADTDLLTDRLWGETQNFLGQPVFSVFANNGDFISNLVDNLSGSSALLSIRGRSSSQRPFTRVDALRRAADRKFLQKEQELKNELADTKRRLSELQPAKDASDTSTTAEQRKEIEQFLQRQLAISKELRDVQHQLNAEIDALGTRLKVLNIVVLPGLITIAGLLYGWRRTRRNRRKRA</sequence>
<dbReference type="Pfam" id="PF09822">
    <property type="entry name" value="ABC_transp_aux"/>
    <property type="match status" value="1"/>
</dbReference>